<evidence type="ECO:0000313" key="4">
    <source>
        <dbReference type="EMBL" id="KAG2451910.1"/>
    </source>
</evidence>
<feature type="compositionally biased region" description="Pro residues" evidence="2">
    <location>
        <begin position="688"/>
        <end position="739"/>
    </location>
</feature>
<feature type="compositionally biased region" description="Low complexity" evidence="2">
    <location>
        <begin position="982"/>
        <end position="992"/>
    </location>
</feature>
<feature type="compositionally biased region" description="Acidic residues" evidence="2">
    <location>
        <begin position="996"/>
        <end position="1012"/>
    </location>
</feature>
<gene>
    <name evidence="4" type="ORF">HYH02_003685</name>
</gene>
<evidence type="ECO:0000256" key="2">
    <source>
        <dbReference type="SAM" id="MobiDB-lite"/>
    </source>
</evidence>
<feature type="signal peptide" evidence="3">
    <location>
        <begin position="1"/>
        <end position="17"/>
    </location>
</feature>
<keyword evidence="3" id="KW-0732">Signal</keyword>
<feature type="region of interest" description="Disordered" evidence="2">
    <location>
        <begin position="1402"/>
        <end position="1423"/>
    </location>
</feature>
<dbReference type="SUPFAM" id="SSF52047">
    <property type="entry name" value="RNI-like"/>
    <property type="match status" value="1"/>
</dbReference>
<feature type="region of interest" description="Disordered" evidence="2">
    <location>
        <begin position="660"/>
        <end position="740"/>
    </location>
</feature>
<comment type="caution">
    <text evidence="4">The sequence shown here is derived from an EMBL/GenBank/DDBJ whole genome shotgun (WGS) entry which is preliminary data.</text>
</comment>
<feature type="compositionally biased region" description="Low complexity" evidence="2">
    <location>
        <begin position="1511"/>
        <end position="1524"/>
    </location>
</feature>
<dbReference type="Pfam" id="PF00560">
    <property type="entry name" value="LRR_1"/>
    <property type="match status" value="1"/>
</dbReference>
<comment type="subcellular location">
    <subcellularLocation>
        <location evidence="1">Cytoplasm</location>
        <location evidence="1">Cytoskeleton</location>
        <location evidence="1">Cilium axoneme</location>
    </subcellularLocation>
</comment>
<dbReference type="InterPro" id="IPR052595">
    <property type="entry name" value="LRRC69/RLP"/>
</dbReference>
<name>A0A836BA54_9CHLO</name>
<dbReference type="EMBL" id="JAEHOD010000007">
    <property type="protein sequence ID" value="KAG2451910.1"/>
    <property type="molecule type" value="Genomic_DNA"/>
</dbReference>
<proteinExistence type="predicted"/>
<reference evidence="4" key="1">
    <citation type="journal article" date="2020" name="bioRxiv">
        <title>Comparative genomics of Chlamydomonas.</title>
        <authorList>
            <person name="Craig R.J."/>
            <person name="Hasan A.R."/>
            <person name="Ness R.W."/>
            <person name="Keightley P.D."/>
        </authorList>
    </citation>
    <scope>NUCLEOTIDE SEQUENCE</scope>
    <source>
        <strain evidence="4">CCAP 11/173</strain>
    </source>
</reference>
<evidence type="ECO:0000313" key="5">
    <source>
        <dbReference type="Proteomes" id="UP000613740"/>
    </source>
</evidence>
<dbReference type="Gene3D" id="3.80.10.10">
    <property type="entry name" value="Ribonuclease Inhibitor"/>
    <property type="match status" value="4"/>
</dbReference>
<accession>A0A836BA54</accession>
<sequence>MLTLCLLLVQRFGDTIASSVLQTAVLPAFAGGVGPCDLSSWTTGTACADPLAPWARVTCSLASITGAGDEIWAVTGLNLNNCDVNAGAALPVQLSQLTALQSLSMSGTGATGSMPDGYSALQSLTSLDVSRNNLAGALPPSWGYLTQLSNLQVAFNGGVYTTMPDTWSRLTRLTSFVIRGFTPGGVTGTLPNWLGDYTALRSIQIDMRSLSGTLPASWSRLSSLTELEMSSRYNGWSPNSITGQLPDAWFTGMNNLKRLFLQDFYDPYYGRPTLPATLGAATALESLELYCLWAEGGIPASVGQLTRLTRLATSCNWLSSGLGNIRNMPGLTYLDLSDNYNLAGPLPDYWSTHLPQLAILNTLNTATGGGTSQSLPPAWSALSRLQVMYMKNSQLAGTLPPEWSTLTRATYLDFSSSGSLTGPVPHAWGADPAGMRAVLSQLVVSSTGLTCAPTTLQPFIVGSLPTCSNPPPPPGPPSPAPPIPPSVVQSPFNFLDPDLLDQYDSVVGGAGTTAPYVTQLILVYDSTAPGVLVAMRFRFGQAGTKGSQVVTVSAGALYDPTSPTLSEEVVPLPSASPLTDITCCCGAAGSLSGVALTFADGSSAGGGGCAPLRRRQRSLLAASAGGAAAVASGFKLGGVRGSAQAVVGGMSFALVKKIPGSGSSGSGSSPAPAGASPAPGGSGSASAPPLPPAPYTPGRPPLPPRPPSPPPPSPASPSPPPPDANRPVRPSPPPPPPSPTAAAVFKAFTEAIRVDYPVITAGVPTQIPNRFSAATLILTGNAMPVLANGQNDSLVATARYGKGRAAIFGGEAFVTRCCTPRKQAARLARQGRSGRASDPGMDKLISNVAVWAAHYGYKTAGKKAVIRVADKRFAAMAKYVSMTNRGSFQTLQQARIRTFYLDINTFLRGGSENCDLYVIGSYSMSYLDANVRQHLLSFVEGGKGLIIVGPDVMPTQLYDGARAAANNSVPVWGWGWEGGGSSSSSSSNGRRSAMGEEAEAAEEEEEEEEDEEALRAVAEAGTTGRRRLAQSQGVKSQAAVMSIQAPQYNMSAVTVNLVSGPMGLLVSGYVSDPGGNLTLAAPSALRNAELAAQQLVEYLNGRMTLSTPDLSLAMSYVVRTRASLPRGQAGSESFWALSDQLDVVAARRPALPPLSWTFTPPPPPPLYRVSPPPQGGSSWTQSPPPPSAALPAGVVAVGCFGEDASSRLLAVVLLTGDKFMSVERCMSAAANASAAAATRAAAAGGGGGGVAAAGATAAAAPLSYIGIQRTACFGAVQLPSTFLVGNALAAGACGFSCPGAPLQKCGAAGLLTGPRNSSNEFEPKNNEAPFDVEMDEAESARLEAMAKEAYRRAQDVLKGTSQAYVQAQPTTLQSLYDLARTSLASVDSASAPQYELLMAAEGEEDTSATASGADADAPPAAPGGRFGPRVFAFNIEEALSEDQPPAAAVVLDELEAQAARLAQLAAATASRRINPSGTPATLQSLYDLARSSLASVDSASADGHGIDEPHGSSSSSSQQGGMSL</sequence>
<feature type="compositionally biased region" description="Low complexity" evidence="2">
    <location>
        <begin position="1407"/>
        <end position="1418"/>
    </location>
</feature>
<dbReference type="InterPro" id="IPR032675">
    <property type="entry name" value="LRR_dom_sf"/>
</dbReference>
<evidence type="ECO:0000256" key="3">
    <source>
        <dbReference type="SAM" id="SignalP"/>
    </source>
</evidence>
<feature type="chain" id="PRO_5033054207" evidence="3">
    <location>
        <begin position="18"/>
        <end position="1524"/>
    </location>
</feature>
<keyword evidence="5" id="KW-1185">Reference proteome</keyword>
<feature type="region of interest" description="Disordered" evidence="2">
    <location>
        <begin position="1497"/>
        <end position="1524"/>
    </location>
</feature>
<dbReference type="PANTHER" id="PTHR48057">
    <property type="entry name" value="LEUCINE-RICH REPEAT SERINE/THREONINE-PROTEIN KINASE 1"/>
    <property type="match status" value="1"/>
</dbReference>
<evidence type="ECO:0000256" key="1">
    <source>
        <dbReference type="ARBA" id="ARBA00004430"/>
    </source>
</evidence>
<organism evidence="4 5">
    <name type="scientific">Chlamydomonas schloesseri</name>
    <dbReference type="NCBI Taxonomy" id="2026947"/>
    <lineage>
        <taxon>Eukaryota</taxon>
        <taxon>Viridiplantae</taxon>
        <taxon>Chlorophyta</taxon>
        <taxon>core chlorophytes</taxon>
        <taxon>Chlorophyceae</taxon>
        <taxon>CS clade</taxon>
        <taxon>Chlamydomonadales</taxon>
        <taxon>Chlamydomonadaceae</taxon>
        <taxon>Chlamydomonas</taxon>
    </lineage>
</organism>
<dbReference type="Proteomes" id="UP000613740">
    <property type="component" value="Unassembled WGS sequence"/>
</dbReference>
<dbReference type="GO" id="GO:0005930">
    <property type="term" value="C:axoneme"/>
    <property type="evidence" value="ECO:0007669"/>
    <property type="project" value="UniProtKB-SubCell"/>
</dbReference>
<feature type="compositionally biased region" description="Low complexity" evidence="2">
    <location>
        <begin position="666"/>
        <end position="687"/>
    </location>
</feature>
<feature type="region of interest" description="Disordered" evidence="2">
    <location>
        <begin position="979"/>
        <end position="1012"/>
    </location>
</feature>
<dbReference type="InterPro" id="IPR001611">
    <property type="entry name" value="Leu-rich_rpt"/>
</dbReference>
<dbReference type="OrthoDB" id="551849at2759"/>
<protein>
    <submittedName>
        <fullName evidence="4">Uncharacterized protein</fullName>
    </submittedName>
</protein>